<organism evidence="4 5">
    <name type="scientific">Parambassis ranga</name>
    <name type="common">Indian glassy fish</name>
    <dbReference type="NCBI Taxonomy" id="210632"/>
    <lineage>
        <taxon>Eukaryota</taxon>
        <taxon>Metazoa</taxon>
        <taxon>Chordata</taxon>
        <taxon>Craniata</taxon>
        <taxon>Vertebrata</taxon>
        <taxon>Euteleostomi</taxon>
        <taxon>Actinopterygii</taxon>
        <taxon>Neopterygii</taxon>
        <taxon>Teleostei</taxon>
        <taxon>Neoteleostei</taxon>
        <taxon>Acanthomorphata</taxon>
        <taxon>Ovalentaria</taxon>
        <taxon>Ambassidae</taxon>
        <taxon>Parambassis</taxon>
    </lineage>
</organism>
<accession>A0A6P7K7Y5</accession>
<evidence type="ECO:0000256" key="1">
    <source>
        <dbReference type="ARBA" id="ARBA00010868"/>
    </source>
</evidence>
<dbReference type="InParanoid" id="A0A6P7K7Y5"/>
<dbReference type="InterPro" id="IPR001811">
    <property type="entry name" value="Chemokine_IL8-like_dom"/>
</dbReference>
<proteinExistence type="inferred from homology"/>
<dbReference type="PANTHER" id="PTHR12015">
    <property type="entry name" value="SMALL INDUCIBLE CYTOKINE A"/>
    <property type="match status" value="1"/>
</dbReference>
<evidence type="ECO:0000259" key="3">
    <source>
        <dbReference type="SMART" id="SM00199"/>
    </source>
</evidence>
<comment type="similarity">
    <text evidence="1">Belongs to the intercrine beta (chemokine CC) family.</text>
</comment>
<dbReference type="GO" id="GO:0008009">
    <property type="term" value="F:chemokine activity"/>
    <property type="evidence" value="ECO:0007669"/>
    <property type="project" value="InterPro"/>
</dbReference>
<evidence type="ECO:0000256" key="2">
    <source>
        <dbReference type="ARBA" id="ARBA00022514"/>
    </source>
</evidence>
<dbReference type="Pfam" id="PF00048">
    <property type="entry name" value="IL8"/>
    <property type="match status" value="1"/>
</dbReference>
<dbReference type="Gene3D" id="2.40.50.40">
    <property type="match status" value="1"/>
</dbReference>
<dbReference type="OrthoDB" id="8934837at2759"/>
<name>A0A6P7K7Y5_9TELE</name>
<dbReference type="PANTHER" id="PTHR12015:SF108">
    <property type="entry name" value="C-C MOTIF CHEMOKINE 20"/>
    <property type="match status" value="1"/>
</dbReference>
<dbReference type="GeneID" id="114451189"/>
<dbReference type="RefSeq" id="XP_028285563.1">
    <property type="nucleotide sequence ID" value="XM_028429762.1"/>
</dbReference>
<evidence type="ECO:0000313" key="4">
    <source>
        <dbReference type="Proteomes" id="UP000515145"/>
    </source>
</evidence>
<dbReference type="AlphaFoldDB" id="A0A6P7K7Y5"/>
<evidence type="ECO:0000313" key="5">
    <source>
        <dbReference type="RefSeq" id="XP_028285563.1"/>
    </source>
</evidence>
<gene>
    <name evidence="5" type="primary">LOC114451189</name>
</gene>
<dbReference type="SUPFAM" id="SSF54117">
    <property type="entry name" value="Interleukin 8-like chemokines"/>
    <property type="match status" value="1"/>
</dbReference>
<dbReference type="FunFam" id="2.40.50.40:FF:000002">
    <property type="entry name" value="C-C motif chemokine"/>
    <property type="match status" value="1"/>
</dbReference>
<dbReference type="GO" id="GO:0006955">
    <property type="term" value="P:immune response"/>
    <property type="evidence" value="ECO:0007669"/>
    <property type="project" value="InterPro"/>
</dbReference>
<sequence>MSFYLKQFVDNIETINKSGHGPPQSVVFRLPSRNGGRELVSASTVVRGVTLLGCPLKRCRSSVRVRNEEPAVFKDHISINYRGVTMRSAHILLLCILGAALLSTVFCNQIGPDKCCFTYYPTRIPPKHISSYYMTDDRCMRAAAVFVTTRSRHVCVDPSQGWVKDVMRILDESSFQLPGPASAPATV</sequence>
<dbReference type="Proteomes" id="UP000515145">
    <property type="component" value="Chromosome 18"/>
</dbReference>
<feature type="domain" description="Chemokine interleukin-8-like" evidence="3">
    <location>
        <begin position="112"/>
        <end position="170"/>
    </location>
</feature>
<reference evidence="5" key="1">
    <citation type="submission" date="2025-08" db="UniProtKB">
        <authorList>
            <consortium name="RefSeq"/>
        </authorList>
    </citation>
    <scope>IDENTIFICATION</scope>
</reference>
<dbReference type="CDD" id="cd00272">
    <property type="entry name" value="Chemokine_CC"/>
    <property type="match status" value="1"/>
</dbReference>
<keyword evidence="4" id="KW-1185">Reference proteome</keyword>
<dbReference type="GO" id="GO:0005615">
    <property type="term" value="C:extracellular space"/>
    <property type="evidence" value="ECO:0007669"/>
    <property type="project" value="UniProtKB-KW"/>
</dbReference>
<dbReference type="SMART" id="SM00199">
    <property type="entry name" value="SCY"/>
    <property type="match status" value="1"/>
</dbReference>
<dbReference type="InterPro" id="IPR036048">
    <property type="entry name" value="Interleukin_8-like_sf"/>
</dbReference>
<dbReference type="InterPro" id="IPR039809">
    <property type="entry name" value="Chemokine_b/g/d"/>
</dbReference>
<dbReference type="FunCoup" id="A0A6P7K7Y5">
    <property type="interactions" value="539"/>
</dbReference>
<keyword evidence="2" id="KW-0202">Cytokine</keyword>
<protein>
    <submittedName>
        <fullName evidence="5">C-C motif chemokine 2-like</fullName>
    </submittedName>
</protein>